<dbReference type="AlphaFoldDB" id="A0A803NMW0"/>
<evidence type="ECO:0000256" key="1">
    <source>
        <dbReference type="SAM" id="MobiDB-lite"/>
    </source>
</evidence>
<dbReference type="PANTHER" id="PTHR33116:SF86">
    <property type="entry name" value="REVERSE TRANSCRIPTASE DOMAIN-CONTAINING PROTEIN"/>
    <property type="match status" value="1"/>
</dbReference>
<dbReference type="Gramene" id="evm.model.01.2854">
    <property type="protein sequence ID" value="cds.evm.model.01.2854"/>
    <property type="gene ID" value="evm.TU.01.2854"/>
</dbReference>
<protein>
    <recommendedName>
        <fullName evidence="6">Reverse transcriptase domain-containing protein</fullName>
    </recommendedName>
</protein>
<feature type="region of interest" description="Disordered" evidence="1">
    <location>
        <begin position="30"/>
        <end position="55"/>
    </location>
</feature>
<dbReference type="InterPro" id="IPR002156">
    <property type="entry name" value="RNaseH_domain"/>
</dbReference>
<dbReference type="CDD" id="cd01650">
    <property type="entry name" value="RT_nLTR_like"/>
    <property type="match status" value="1"/>
</dbReference>
<evidence type="ECO:0000313" key="5">
    <source>
        <dbReference type="Proteomes" id="UP000596661"/>
    </source>
</evidence>
<proteinExistence type="predicted"/>
<dbReference type="Pfam" id="PF13456">
    <property type="entry name" value="RVT_3"/>
    <property type="match status" value="1"/>
</dbReference>
<dbReference type="Gene3D" id="3.30.420.10">
    <property type="entry name" value="Ribonuclease H-like superfamily/Ribonuclease H"/>
    <property type="match status" value="1"/>
</dbReference>
<dbReference type="PANTHER" id="PTHR33116">
    <property type="entry name" value="REVERSE TRANSCRIPTASE ZINC-BINDING DOMAIN-CONTAINING PROTEIN-RELATED-RELATED"/>
    <property type="match status" value="1"/>
</dbReference>
<feature type="domain" description="RNase H type-1" evidence="3">
    <location>
        <begin position="950"/>
        <end position="1045"/>
    </location>
</feature>
<dbReference type="EnsemblPlants" id="evm.model.01.2854">
    <property type="protein sequence ID" value="cds.evm.model.01.2854"/>
    <property type="gene ID" value="evm.TU.01.2854"/>
</dbReference>
<dbReference type="Pfam" id="PF00078">
    <property type="entry name" value="RVT_1"/>
    <property type="match status" value="1"/>
</dbReference>
<evidence type="ECO:0000259" key="2">
    <source>
        <dbReference type="Pfam" id="PF00078"/>
    </source>
</evidence>
<feature type="compositionally biased region" description="Polar residues" evidence="1">
    <location>
        <begin position="41"/>
        <end position="55"/>
    </location>
</feature>
<sequence length="1053" mass="118096">MNLRSLAQNHDLQDVVNQFLPQASLPSSLDTPITLAPADNQVHSSSPTSSQEVVTSDSQFSGLQSLLCAVSQASLNEPSTTIHIDKGKGIQASDSFVPHFSPRALSIGGGSGTKRSFTRQDLVVGSSIRGMLKRARANGADVMHKPCLLFVIETKLGAGSSSSFKSRLSFDNVLEIPRRGLGGGFFGSDHRALKVILEDNLFKSSGSRRIKSLQDRLESLLSCQPHSDFNSNQAKELQSQIDSLLFKEEVFWKQRSRINWLKAGDKNTKYFHSKANSRRRNNLIRGIVLDSGSNVGAVDQLLQFIPNRLCVSAIQQLDESFNSDEVKDALLQMAGDKAPANRLKNVLNDIISPNQSAFIKNVVIFDNVFIANEMVNAITHRKLGKVGWAALKLDMENAFDRVEWGFVKAIMQHLCFPVRFVNLILSCLSSVSFRLLINGSLTEKFSSSRGIRQGNPLSPYIFLLVSEALSVVIRLQEHDNYFQGISICRSAPPISHLLFADNSLLFSTTTARSCLAIKAALDLYHQATGQLVNFSKSSVLFSPNTCNSEAEFSRRTLGLDNKPFISKYLGIPQFFGRSKKEHFNFFLQKASSKLSNWTNRLFSRAGKEVLLKVVIQPIPSYAMSCFRVPVSVCKRIERLMAQFWWGSSGNQGKVHWNSWDKLCQSKFLGGMGFRSFVCHNQAFLAKQAWRVFSMPNSLLAKLLKAKYFSHNSFLEASKGHCASFTWRSLLWGGDLLKRGLIWKVGNGRSISSIDSYWIPGWREKLAMFFDEEVIQVILTVPLADISLDDTLVWEHHSSGLFTVNSAYHLAKSVNSLPSSSSSPKFVTHALLECSRALREWKDSRFKDFYRVARNCDIREYLLRGFQDFSKADLRVFIGIVWEIWNRRNITLFNKRRISFSSAEFQVKGLLQAYDKAQTFHNPNSFEDSQEGSQNSFTPDAPKVGSFKLLVDAAISNQLQKIGIGASVFDSKSDIVATMSSPCDGVLPPLLAKAKALLWVLRWCIAVEFPLDRIETDSQLLVRKVRHRWKDKSPLFDLVNQIKACLSFLFPMSQ</sequence>
<reference evidence="4" key="1">
    <citation type="submission" date="2018-11" db="EMBL/GenBank/DDBJ databases">
        <authorList>
            <person name="Grassa J C."/>
        </authorList>
    </citation>
    <scope>NUCLEOTIDE SEQUENCE [LARGE SCALE GENOMIC DNA]</scope>
</reference>
<dbReference type="Proteomes" id="UP000596661">
    <property type="component" value="Chromosome 1"/>
</dbReference>
<dbReference type="InterPro" id="IPR000477">
    <property type="entry name" value="RT_dom"/>
</dbReference>
<accession>A0A803NMW0</accession>
<evidence type="ECO:0000313" key="4">
    <source>
        <dbReference type="EnsemblPlants" id="cds.evm.model.01.2854"/>
    </source>
</evidence>
<organism evidence="4 5">
    <name type="scientific">Cannabis sativa</name>
    <name type="common">Hemp</name>
    <name type="synonym">Marijuana</name>
    <dbReference type="NCBI Taxonomy" id="3483"/>
    <lineage>
        <taxon>Eukaryota</taxon>
        <taxon>Viridiplantae</taxon>
        <taxon>Streptophyta</taxon>
        <taxon>Embryophyta</taxon>
        <taxon>Tracheophyta</taxon>
        <taxon>Spermatophyta</taxon>
        <taxon>Magnoliopsida</taxon>
        <taxon>eudicotyledons</taxon>
        <taxon>Gunneridae</taxon>
        <taxon>Pentapetalae</taxon>
        <taxon>rosids</taxon>
        <taxon>fabids</taxon>
        <taxon>Rosales</taxon>
        <taxon>Cannabaceae</taxon>
        <taxon>Cannabis</taxon>
    </lineage>
</organism>
<evidence type="ECO:0008006" key="6">
    <source>
        <dbReference type="Google" id="ProtNLM"/>
    </source>
</evidence>
<feature type="domain" description="Reverse transcriptase" evidence="2">
    <location>
        <begin position="337"/>
        <end position="547"/>
    </location>
</feature>
<dbReference type="EMBL" id="UZAU01000081">
    <property type="status" value="NOT_ANNOTATED_CDS"/>
    <property type="molecule type" value="Genomic_DNA"/>
</dbReference>
<dbReference type="GO" id="GO:0004523">
    <property type="term" value="F:RNA-DNA hybrid ribonuclease activity"/>
    <property type="evidence" value="ECO:0007669"/>
    <property type="project" value="InterPro"/>
</dbReference>
<evidence type="ECO:0000259" key="3">
    <source>
        <dbReference type="Pfam" id="PF13456"/>
    </source>
</evidence>
<reference evidence="4" key="2">
    <citation type="submission" date="2021-03" db="UniProtKB">
        <authorList>
            <consortium name="EnsemblPlants"/>
        </authorList>
    </citation>
    <scope>IDENTIFICATION</scope>
</reference>
<dbReference type="GO" id="GO:0003676">
    <property type="term" value="F:nucleic acid binding"/>
    <property type="evidence" value="ECO:0007669"/>
    <property type="project" value="InterPro"/>
</dbReference>
<keyword evidence="5" id="KW-1185">Reference proteome</keyword>
<dbReference type="InterPro" id="IPR036397">
    <property type="entry name" value="RNaseH_sf"/>
</dbReference>
<name>A0A803NMW0_CANSA</name>